<proteinExistence type="predicted"/>
<evidence type="ECO:0000313" key="2">
    <source>
        <dbReference type="Proteomes" id="UP000719766"/>
    </source>
</evidence>
<evidence type="ECO:0000313" key="1">
    <source>
        <dbReference type="EMBL" id="KAG1790609.1"/>
    </source>
</evidence>
<protein>
    <submittedName>
        <fullName evidence="1">Uncharacterized protein</fullName>
    </submittedName>
</protein>
<keyword evidence="2" id="KW-1185">Reference proteome</keyword>
<dbReference type="EMBL" id="JABBWE010000048">
    <property type="protein sequence ID" value="KAG1790609.1"/>
    <property type="molecule type" value="Genomic_DNA"/>
</dbReference>
<gene>
    <name evidence="1" type="ORF">HD556DRAFT_1528800</name>
</gene>
<name>A0A9P7DFK8_9AGAM</name>
<dbReference type="GeneID" id="64603154"/>
<dbReference type="Proteomes" id="UP000719766">
    <property type="component" value="Unassembled WGS sequence"/>
</dbReference>
<organism evidence="1 2">
    <name type="scientific">Suillus plorans</name>
    <dbReference type="NCBI Taxonomy" id="116603"/>
    <lineage>
        <taxon>Eukaryota</taxon>
        <taxon>Fungi</taxon>
        <taxon>Dikarya</taxon>
        <taxon>Basidiomycota</taxon>
        <taxon>Agaricomycotina</taxon>
        <taxon>Agaricomycetes</taxon>
        <taxon>Agaricomycetidae</taxon>
        <taxon>Boletales</taxon>
        <taxon>Suillineae</taxon>
        <taxon>Suillaceae</taxon>
        <taxon>Suillus</taxon>
    </lineage>
</organism>
<dbReference type="RefSeq" id="XP_041157563.1">
    <property type="nucleotide sequence ID" value="XM_041309390.1"/>
</dbReference>
<accession>A0A9P7DFK8</accession>
<comment type="caution">
    <text evidence="1">The sequence shown here is derived from an EMBL/GenBank/DDBJ whole genome shotgun (WGS) entry which is preliminary data.</text>
</comment>
<reference evidence="1" key="1">
    <citation type="journal article" date="2020" name="New Phytol.">
        <title>Comparative genomics reveals dynamic genome evolution in host specialist ectomycorrhizal fungi.</title>
        <authorList>
            <person name="Lofgren L.A."/>
            <person name="Nguyen N.H."/>
            <person name="Vilgalys R."/>
            <person name="Ruytinx J."/>
            <person name="Liao H.L."/>
            <person name="Branco S."/>
            <person name="Kuo A."/>
            <person name="LaButti K."/>
            <person name="Lipzen A."/>
            <person name="Andreopoulos W."/>
            <person name="Pangilinan J."/>
            <person name="Riley R."/>
            <person name="Hundley H."/>
            <person name="Na H."/>
            <person name="Barry K."/>
            <person name="Grigoriev I.V."/>
            <person name="Stajich J.E."/>
            <person name="Kennedy P.G."/>
        </authorList>
    </citation>
    <scope>NUCLEOTIDE SEQUENCE</scope>
    <source>
        <strain evidence="1">S12</strain>
    </source>
</reference>
<dbReference type="OrthoDB" id="3058553at2759"/>
<dbReference type="AlphaFoldDB" id="A0A9P7DFK8"/>
<sequence length="160" mass="17795">MVRSQVQNFSWTEPLGRFEVRCVVDKSGPVRTYHVAGFDLRFSKSKPHVFGNLSATSVMQLIQAPNIPTVVIHHTDYLPWVLILVFHGLKFMPPAAMSSARRADGSLKDASEIAWYNDAEDDSPMVPPPAPAHNGTLNSFVRRSGRAVKPTEKIRETPSL</sequence>